<sequence length="264" mass="29480">MKSSSIIAIPMNGGYGPYSYTNNSNIQKRVIDAARVMIEEVIEHKLDIHASAAVPKAFVIADLGCSVGPNTFTAIQNIINAVNLKCSIFKGCTSSLSSANGESSSHTFHVFFNDHATNDFNTLFTSLPPDRQYFAAGVPGSFYTRLFPQDSVHVIHCSEAKIDSFNLPMYTTSPKEAEILFRRNENFSMERMEEIPFLNPATTVTPSYYNDHIRAAAEGVVESHFGSEIKDELFDHHYLKKLEESNNILQSPKSIMLFVILKRN</sequence>
<dbReference type="GO" id="GO:0008168">
    <property type="term" value="F:methyltransferase activity"/>
    <property type="evidence" value="ECO:0007669"/>
    <property type="project" value="InterPro"/>
</dbReference>
<dbReference type="Proteomes" id="UP001177140">
    <property type="component" value="Unassembled WGS sequence"/>
</dbReference>
<dbReference type="PANTHER" id="PTHR31009">
    <property type="entry name" value="S-ADENOSYL-L-METHIONINE:CARBOXYL METHYLTRANSFERASE FAMILY PROTEIN"/>
    <property type="match status" value="1"/>
</dbReference>
<dbReference type="Pfam" id="PF03492">
    <property type="entry name" value="Methyltransf_7"/>
    <property type="match status" value="1"/>
</dbReference>
<comment type="caution">
    <text evidence="1">The sequence shown here is derived from an EMBL/GenBank/DDBJ whole genome shotgun (WGS) entry which is preliminary data.</text>
</comment>
<dbReference type="InterPro" id="IPR029063">
    <property type="entry name" value="SAM-dependent_MTases_sf"/>
</dbReference>
<protein>
    <submittedName>
        <fullName evidence="1">Uncharacterized protein</fullName>
    </submittedName>
</protein>
<dbReference type="Gene3D" id="3.40.50.150">
    <property type="entry name" value="Vaccinia Virus protein VP39"/>
    <property type="match status" value="1"/>
</dbReference>
<name>A0AA41RXR7_PAPNU</name>
<evidence type="ECO:0000313" key="2">
    <source>
        <dbReference type="Proteomes" id="UP001177140"/>
    </source>
</evidence>
<accession>A0AA41RXR7</accession>
<dbReference type="SUPFAM" id="SSF53335">
    <property type="entry name" value="S-adenosyl-L-methionine-dependent methyltransferases"/>
    <property type="match status" value="1"/>
</dbReference>
<dbReference type="InterPro" id="IPR005299">
    <property type="entry name" value="MeTrfase_7"/>
</dbReference>
<organism evidence="1 2">
    <name type="scientific">Papaver nudicaule</name>
    <name type="common">Iceland poppy</name>
    <dbReference type="NCBI Taxonomy" id="74823"/>
    <lineage>
        <taxon>Eukaryota</taxon>
        <taxon>Viridiplantae</taxon>
        <taxon>Streptophyta</taxon>
        <taxon>Embryophyta</taxon>
        <taxon>Tracheophyta</taxon>
        <taxon>Spermatophyta</taxon>
        <taxon>Magnoliopsida</taxon>
        <taxon>Ranunculales</taxon>
        <taxon>Papaveraceae</taxon>
        <taxon>Papaveroideae</taxon>
        <taxon>Papaver</taxon>
    </lineage>
</organism>
<reference evidence="1" key="1">
    <citation type="submission" date="2022-03" db="EMBL/GenBank/DDBJ databases">
        <title>A functionally conserved STORR gene fusion in Papaver species that diverged 16.8 million years ago.</title>
        <authorList>
            <person name="Catania T."/>
        </authorList>
    </citation>
    <scope>NUCLEOTIDE SEQUENCE</scope>
    <source>
        <strain evidence="1">S-191538</strain>
    </source>
</reference>
<proteinExistence type="predicted"/>
<gene>
    <name evidence="1" type="ORF">MKW94_005434</name>
</gene>
<dbReference type="EMBL" id="JAJJMA010084329">
    <property type="protein sequence ID" value="MCL7028884.1"/>
    <property type="molecule type" value="Genomic_DNA"/>
</dbReference>
<keyword evidence="2" id="KW-1185">Reference proteome</keyword>
<dbReference type="AlphaFoldDB" id="A0AA41RXR7"/>
<evidence type="ECO:0000313" key="1">
    <source>
        <dbReference type="EMBL" id="MCL7028884.1"/>
    </source>
</evidence>